<dbReference type="RefSeq" id="WP_078806928.1">
    <property type="nucleotide sequence ID" value="NZ_FUXI01000009.1"/>
</dbReference>
<dbReference type="STRING" id="263852.SAMN02745116_01003"/>
<dbReference type="Proteomes" id="UP000190328">
    <property type="component" value="Unassembled WGS sequence"/>
</dbReference>
<feature type="signal peptide" evidence="1">
    <location>
        <begin position="1"/>
        <end position="25"/>
    </location>
</feature>
<protein>
    <recommendedName>
        <fullName evidence="4">DUF4878 domain-containing protein</fullName>
    </recommendedName>
</protein>
<dbReference type="EMBL" id="FUXI01000009">
    <property type="protein sequence ID" value="SJZ63831.1"/>
    <property type="molecule type" value="Genomic_DNA"/>
</dbReference>
<gene>
    <name evidence="2" type="ORF">SAMN02745116_01003</name>
</gene>
<evidence type="ECO:0000256" key="1">
    <source>
        <dbReference type="SAM" id="SignalP"/>
    </source>
</evidence>
<sequence length="159" mass="18455">MRKKILIPLLALSLFGVGGMIYQYANEADEVYKQKNNTTDKKFDTDEQAVKKLYEDSLKYSNEKDIDNYLACIVPRGRKNTKKELTKAFKEYDIKSTLQSFEILKHEGDHILAETKQEQENLGKKEYKKHIATLNVAFIKNDGVWQIELTTVIKTNFVD</sequence>
<keyword evidence="3" id="KW-1185">Reference proteome</keyword>
<dbReference type="OrthoDB" id="2186514at2"/>
<feature type="chain" id="PRO_5038873146" description="DUF4878 domain-containing protein" evidence="1">
    <location>
        <begin position="26"/>
        <end position="159"/>
    </location>
</feature>
<keyword evidence="1" id="KW-0732">Signal</keyword>
<name>A0A1T4MAD4_9ENTE</name>
<evidence type="ECO:0000313" key="3">
    <source>
        <dbReference type="Proteomes" id="UP000190328"/>
    </source>
</evidence>
<proteinExistence type="predicted"/>
<evidence type="ECO:0008006" key="4">
    <source>
        <dbReference type="Google" id="ProtNLM"/>
    </source>
</evidence>
<reference evidence="2 3" key="1">
    <citation type="submission" date="2017-02" db="EMBL/GenBank/DDBJ databases">
        <authorList>
            <person name="Peterson S.W."/>
        </authorList>
    </citation>
    <scope>NUCLEOTIDE SEQUENCE [LARGE SCALE GENOMIC DNA]</scope>
    <source>
        <strain evidence="2 3">ATCC BAA-1030</strain>
    </source>
</reference>
<accession>A0A1T4MAD4</accession>
<evidence type="ECO:0000313" key="2">
    <source>
        <dbReference type="EMBL" id="SJZ63831.1"/>
    </source>
</evidence>
<organism evidence="2 3">
    <name type="scientific">Pilibacter termitis</name>
    <dbReference type="NCBI Taxonomy" id="263852"/>
    <lineage>
        <taxon>Bacteria</taxon>
        <taxon>Bacillati</taxon>
        <taxon>Bacillota</taxon>
        <taxon>Bacilli</taxon>
        <taxon>Lactobacillales</taxon>
        <taxon>Enterococcaceae</taxon>
        <taxon>Pilibacter</taxon>
    </lineage>
</organism>
<dbReference type="AlphaFoldDB" id="A0A1T4MAD4"/>